<dbReference type="Proteomes" id="UP000292702">
    <property type="component" value="Unassembled WGS sequence"/>
</dbReference>
<accession>A0A4V2MXP5</accession>
<keyword evidence="2" id="KW-1185">Reference proteome</keyword>
<dbReference type="OrthoDB" id="3260206at2759"/>
<evidence type="ECO:0000313" key="1">
    <source>
        <dbReference type="EMBL" id="TCD70947.1"/>
    </source>
</evidence>
<dbReference type="AlphaFoldDB" id="A0A4V2MXP5"/>
<comment type="caution">
    <text evidence="1">The sequence shown here is derived from an EMBL/GenBank/DDBJ whole genome shotgun (WGS) entry which is preliminary data.</text>
</comment>
<dbReference type="EMBL" id="RWJN01000012">
    <property type="protein sequence ID" value="TCD70947.1"/>
    <property type="molecule type" value="Genomic_DNA"/>
</dbReference>
<protein>
    <submittedName>
        <fullName evidence="1">Uncharacterized protein</fullName>
    </submittedName>
</protein>
<evidence type="ECO:0000313" key="2">
    <source>
        <dbReference type="Proteomes" id="UP000292702"/>
    </source>
</evidence>
<reference evidence="1 2" key="1">
    <citation type="submission" date="2018-11" db="EMBL/GenBank/DDBJ databases">
        <title>Genome assembly of Steccherinum ochraceum LE-BIN_3174, the white-rot fungus of the Steccherinaceae family (The Residual Polyporoid clade, Polyporales, Basidiomycota).</title>
        <authorList>
            <person name="Fedorova T.V."/>
            <person name="Glazunova O.A."/>
            <person name="Landesman E.O."/>
            <person name="Moiseenko K.V."/>
            <person name="Psurtseva N.V."/>
            <person name="Savinova O.S."/>
            <person name="Shakhova N.V."/>
            <person name="Tyazhelova T.V."/>
            <person name="Vasina D.V."/>
        </authorList>
    </citation>
    <scope>NUCLEOTIDE SEQUENCE [LARGE SCALE GENOMIC DNA]</scope>
    <source>
        <strain evidence="1 2">LE-BIN_3174</strain>
    </source>
</reference>
<name>A0A4V2MXP5_9APHY</name>
<gene>
    <name evidence="1" type="ORF">EIP91_000853</name>
</gene>
<sequence length="203" mass="23592">MALSHSVSLDDVHYNTSVKREENLLGFKSRTELSDTDDDTDDDFEFPDDFQGFDDLPKSYRPSKKNPYPDLIHLLLPVTDQSLLSFIDRLHSGVSLEDLGLSNSSSLLAKYIAKHLSEQRQFKIQYFLAADGVPYEADVYIHMCSNYSVEERGGEEEAKRVAEWVKEQLELDEEIKPKWYFGLEPETPSRYKKNSMWQRRGVW</sequence>
<organism evidence="1 2">
    <name type="scientific">Steccherinum ochraceum</name>
    <dbReference type="NCBI Taxonomy" id="92696"/>
    <lineage>
        <taxon>Eukaryota</taxon>
        <taxon>Fungi</taxon>
        <taxon>Dikarya</taxon>
        <taxon>Basidiomycota</taxon>
        <taxon>Agaricomycotina</taxon>
        <taxon>Agaricomycetes</taxon>
        <taxon>Polyporales</taxon>
        <taxon>Steccherinaceae</taxon>
        <taxon>Steccherinum</taxon>
    </lineage>
</organism>
<proteinExistence type="predicted"/>